<evidence type="ECO:0000256" key="6">
    <source>
        <dbReference type="ARBA" id="ARBA00023121"/>
    </source>
</evidence>
<dbReference type="Pfam" id="PF08511">
    <property type="entry name" value="COQ9"/>
    <property type="match status" value="1"/>
</dbReference>
<feature type="domain" description="COQ9 C-terminal" evidence="10">
    <location>
        <begin position="223"/>
        <end position="291"/>
    </location>
</feature>
<feature type="compositionally biased region" description="Polar residues" evidence="9">
    <location>
        <begin position="56"/>
        <end position="66"/>
    </location>
</feature>
<evidence type="ECO:0000256" key="3">
    <source>
        <dbReference type="ARBA" id="ARBA00010766"/>
    </source>
</evidence>
<evidence type="ECO:0000256" key="7">
    <source>
        <dbReference type="ARBA" id="ARBA00023128"/>
    </source>
</evidence>
<dbReference type="InterPro" id="IPR012762">
    <property type="entry name" value="Ubiq_biosynth_COQ9"/>
</dbReference>
<keyword evidence="12" id="KW-1185">Reference proteome</keyword>
<protein>
    <recommendedName>
        <fullName evidence="8">Ubiquinone biosynthesis protein</fullName>
    </recommendedName>
</protein>
<comment type="similarity">
    <text evidence="3 8">Belongs to the COQ9 family.</text>
</comment>
<keyword evidence="6 8" id="KW-0446">Lipid-binding</keyword>
<comment type="pathway">
    <text evidence="2 8">Cofactor biosynthesis; ubiquinone biosynthesis.</text>
</comment>
<feature type="compositionally biased region" description="Basic and acidic residues" evidence="9">
    <location>
        <begin position="67"/>
        <end position="79"/>
    </location>
</feature>
<evidence type="ECO:0000256" key="8">
    <source>
        <dbReference type="RuleBase" id="RU366063"/>
    </source>
</evidence>
<name>A0ABR0VY84_REHGL</name>
<reference evidence="11 12" key="1">
    <citation type="journal article" date="2021" name="Comput. Struct. Biotechnol. J.">
        <title>De novo genome assembly of the potent medicinal plant Rehmannia glutinosa using nanopore technology.</title>
        <authorList>
            <person name="Ma L."/>
            <person name="Dong C."/>
            <person name="Song C."/>
            <person name="Wang X."/>
            <person name="Zheng X."/>
            <person name="Niu Y."/>
            <person name="Chen S."/>
            <person name="Feng W."/>
        </authorList>
    </citation>
    <scope>NUCLEOTIDE SEQUENCE [LARGE SCALE GENOMIC DNA]</scope>
    <source>
        <strain evidence="11">DH-2019</strain>
    </source>
</reference>
<evidence type="ECO:0000256" key="2">
    <source>
        <dbReference type="ARBA" id="ARBA00004749"/>
    </source>
</evidence>
<keyword evidence="5" id="KW-0809">Transit peptide</keyword>
<dbReference type="Proteomes" id="UP001318860">
    <property type="component" value="Unassembled WGS sequence"/>
</dbReference>
<evidence type="ECO:0000256" key="1">
    <source>
        <dbReference type="ARBA" id="ARBA00004173"/>
    </source>
</evidence>
<dbReference type="InterPro" id="IPR013718">
    <property type="entry name" value="COQ9_C"/>
</dbReference>
<evidence type="ECO:0000313" key="11">
    <source>
        <dbReference type="EMBL" id="KAK6139659.1"/>
    </source>
</evidence>
<sequence length="406" mass="46235">MYRSAARRILPAVCRRTGHFRSKASPVRFSAPIIHPAAFSAAAASENARNHKPNNFEASKISSSSNEGRKPRVTDRPKAHWQEEQARVLQASLRHVVRPFLPNLQFYYSKNDLLIGWDRLLNFIGQISLGWSDAAMIAGAREVGVSPSIVGSFPRKEAALVEFFMDDCLQRLIDIIDLKEDLTNLIPSNRVAKLVRIRLEMQAPYISKWPQALSIQAQPSNIATSFKQRAMLVDEIWHAAGDESTDIDWYVKRTVLGGIYSTTEIYMLTDTSPDFRDTWAFLDERVREAFDLKKTVQEQTWTHYLASYPERKQQYFAIYLHTTPVRHPLGLEVLRNRKPLNTNNRVSACHHRSVKKYHSSDWLQNITNLLEDAQDMQIFQAKYLAEAVGAGMGGSVQGFVNNLFKG</sequence>
<gene>
    <name evidence="11" type="ORF">DH2020_026594</name>
</gene>
<dbReference type="EMBL" id="JABTTQ020000373">
    <property type="protein sequence ID" value="KAK6139659.1"/>
    <property type="molecule type" value="Genomic_DNA"/>
</dbReference>
<evidence type="ECO:0000256" key="9">
    <source>
        <dbReference type="SAM" id="MobiDB-lite"/>
    </source>
</evidence>
<dbReference type="PANTHER" id="PTHR21427">
    <property type="entry name" value="UBIQUINONE BIOSYNTHESIS PROTEIN COQ9, MITOCHONDRIAL"/>
    <property type="match status" value="1"/>
</dbReference>
<accession>A0ABR0VY84</accession>
<evidence type="ECO:0000256" key="5">
    <source>
        <dbReference type="ARBA" id="ARBA00022946"/>
    </source>
</evidence>
<dbReference type="NCBIfam" id="TIGR02396">
    <property type="entry name" value="diverge_rpsU"/>
    <property type="match status" value="1"/>
</dbReference>
<comment type="subcellular location">
    <subcellularLocation>
        <location evidence="1 8">Mitochondrion</location>
    </subcellularLocation>
</comment>
<dbReference type="Gene3D" id="1.10.357.10">
    <property type="entry name" value="Tetracycline Repressor, domain 2"/>
    <property type="match status" value="1"/>
</dbReference>
<comment type="caution">
    <text evidence="11">The sequence shown here is derived from an EMBL/GenBank/DDBJ whole genome shotgun (WGS) entry which is preliminary data.</text>
</comment>
<organism evidence="11 12">
    <name type="scientific">Rehmannia glutinosa</name>
    <name type="common">Chinese foxglove</name>
    <dbReference type="NCBI Taxonomy" id="99300"/>
    <lineage>
        <taxon>Eukaryota</taxon>
        <taxon>Viridiplantae</taxon>
        <taxon>Streptophyta</taxon>
        <taxon>Embryophyta</taxon>
        <taxon>Tracheophyta</taxon>
        <taxon>Spermatophyta</taxon>
        <taxon>Magnoliopsida</taxon>
        <taxon>eudicotyledons</taxon>
        <taxon>Gunneridae</taxon>
        <taxon>Pentapetalae</taxon>
        <taxon>asterids</taxon>
        <taxon>lamiids</taxon>
        <taxon>Lamiales</taxon>
        <taxon>Orobanchaceae</taxon>
        <taxon>Rehmannieae</taxon>
        <taxon>Rehmannia</taxon>
    </lineage>
</organism>
<evidence type="ECO:0000313" key="12">
    <source>
        <dbReference type="Proteomes" id="UP001318860"/>
    </source>
</evidence>
<evidence type="ECO:0000256" key="4">
    <source>
        <dbReference type="ARBA" id="ARBA00022688"/>
    </source>
</evidence>
<feature type="region of interest" description="Disordered" evidence="9">
    <location>
        <begin position="44"/>
        <end position="79"/>
    </location>
</feature>
<proteinExistence type="inferred from homology"/>
<comment type="function">
    <text evidence="8">Membrane-associated protein that warps the membrane surface to access and bind aromatic isoprenes with high specificity, including ubiquinone (CoQ) isoprene intermediates and presents them directly to Coq7, therefore facilitating the Coq7-mediated hydroxylase step. Participates in the biosynthesis of coenzyme Q, also named ubiquinone, an essential lipid-soluble electron transporter for aerobic cellular respiration.</text>
</comment>
<keyword evidence="7 8" id="KW-0496">Mitochondrion</keyword>
<keyword evidence="4 8" id="KW-0831">Ubiquinone biosynthesis</keyword>
<evidence type="ECO:0000259" key="10">
    <source>
        <dbReference type="Pfam" id="PF08511"/>
    </source>
</evidence>
<dbReference type="PANTHER" id="PTHR21427:SF19">
    <property type="entry name" value="UBIQUINONE BIOSYNTHESIS PROTEIN COQ9, MITOCHONDRIAL"/>
    <property type="match status" value="1"/>
</dbReference>